<accession>A0A8J4TY71</accession>
<feature type="region of interest" description="Disordered" evidence="1">
    <location>
        <begin position="36"/>
        <end position="60"/>
    </location>
</feature>
<dbReference type="EMBL" id="QNUK01000374">
    <property type="protein sequence ID" value="KAF5894456.1"/>
    <property type="molecule type" value="Genomic_DNA"/>
</dbReference>
<evidence type="ECO:0000256" key="1">
    <source>
        <dbReference type="SAM" id="MobiDB-lite"/>
    </source>
</evidence>
<feature type="compositionally biased region" description="Basic and acidic residues" evidence="1">
    <location>
        <begin position="41"/>
        <end position="50"/>
    </location>
</feature>
<proteinExistence type="predicted"/>
<reference evidence="2" key="1">
    <citation type="submission" date="2020-07" db="EMBL/GenBank/DDBJ databases">
        <title>Clarias magur genome sequencing, assembly and annotation.</title>
        <authorList>
            <person name="Kushwaha B."/>
            <person name="Kumar R."/>
            <person name="Das P."/>
            <person name="Joshi C.G."/>
            <person name="Kumar D."/>
            <person name="Nagpure N.S."/>
            <person name="Pandey M."/>
            <person name="Agarwal S."/>
            <person name="Srivastava S."/>
            <person name="Singh M."/>
            <person name="Sahoo L."/>
            <person name="Jayasankar P."/>
            <person name="Meher P.K."/>
            <person name="Koringa P.G."/>
            <person name="Iquebal M.A."/>
            <person name="Das S.P."/>
            <person name="Bit A."/>
            <person name="Patnaik S."/>
            <person name="Patel N."/>
            <person name="Shah T.M."/>
            <person name="Hinsu A."/>
            <person name="Jena J.K."/>
        </authorList>
    </citation>
    <scope>NUCLEOTIDE SEQUENCE</scope>
    <source>
        <strain evidence="2">CIFAMagur01</strain>
        <tissue evidence="2">Testis</tissue>
    </source>
</reference>
<evidence type="ECO:0000313" key="2">
    <source>
        <dbReference type="EMBL" id="KAF5894456.1"/>
    </source>
</evidence>
<evidence type="ECO:0000313" key="3">
    <source>
        <dbReference type="Proteomes" id="UP000727407"/>
    </source>
</evidence>
<organism evidence="2 3">
    <name type="scientific">Clarias magur</name>
    <name type="common">Asian catfish</name>
    <name type="synonym">Macropteronotus magur</name>
    <dbReference type="NCBI Taxonomy" id="1594786"/>
    <lineage>
        <taxon>Eukaryota</taxon>
        <taxon>Metazoa</taxon>
        <taxon>Chordata</taxon>
        <taxon>Craniata</taxon>
        <taxon>Vertebrata</taxon>
        <taxon>Euteleostomi</taxon>
        <taxon>Actinopterygii</taxon>
        <taxon>Neopterygii</taxon>
        <taxon>Teleostei</taxon>
        <taxon>Ostariophysi</taxon>
        <taxon>Siluriformes</taxon>
        <taxon>Clariidae</taxon>
        <taxon>Clarias</taxon>
    </lineage>
</organism>
<keyword evidence="3" id="KW-1185">Reference proteome</keyword>
<gene>
    <name evidence="2" type="ORF">DAT39_015846</name>
</gene>
<sequence length="60" mass="7009">MDISEGVKLLTRHKAGLWKSDRVAWNHFQKAKKASRRLRRKMDPYSEKPKHYGTLLSGEA</sequence>
<feature type="non-terminal residue" evidence="2">
    <location>
        <position position="60"/>
    </location>
</feature>
<dbReference type="AlphaFoldDB" id="A0A8J4TY71"/>
<dbReference type="Proteomes" id="UP000727407">
    <property type="component" value="Unassembled WGS sequence"/>
</dbReference>
<protein>
    <submittedName>
        <fullName evidence="2">Uncharacterized protein</fullName>
    </submittedName>
</protein>
<comment type="caution">
    <text evidence="2">The sequence shown here is derived from an EMBL/GenBank/DDBJ whole genome shotgun (WGS) entry which is preliminary data.</text>
</comment>
<name>A0A8J4TY71_CLAMG</name>